<dbReference type="RefSeq" id="WP_121978027.1">
    <property type="nucleotide sequence ID" value="NZ_JBHTLH010000019.1"/>
</dbReference>
<keyword evidence="1" id="KW-0812">Transmembrane</keyword>
<feature type="transmembrane region" description="Helical" evidence="1">
    <location>
        <begin position="73"/>
        <end position="95"/>
    </location>
</feature>
<sequence length="96" mass="10498">MKKVFIHPTAKQVFIWGLIDAFCLLSMGIILPLGVPNNILEIIGLTMVLILAVTFSISINGIIFNQLGKYDGILSVTVIQGCFLALFLVGVFRALF</sequence>
<organism evidence="2 3">
    <name type="scientific">Lentilactobacillus raoultii</name>
    <dbReference type="NCBI Taxonomy" id="1987503"/>
    <lineage>
        <taxon>Bacteria</taxon>
        <taxon>Bacillati</taxon>
        <taxon>Bacillota</taxon>
        <taxon>Bacilli</taxon>
        <taxon>Lactobacillales</taxon>
        <taxon>Lactobacillaceae</taxon>
        <taxon>Lentilactobacillus</taxon>
    </lineage>
</organism>
<name>A0ABW3PP03_9LACO</name>
<dbReference type="EMBL" id="JBHTLH010000019">
    <property type="protein sequence ID" value="MFD1125101.1"/>
    <property type="molecule type" value="Genomic_DNA"/>
</dbReference>
<feature type="transmembrane region" description="Helical" evidence="1">
    <location>
        <begin position="39"/>
        <end position="61"/>
    </location>
</feature>
<feature type="transmembrane region" description="Helical" evidence="1">
    <location>
        <begin position="12"/>
        <end position="33"/>
    </location>
</feature>
<evidence type="ECO:0000313" key="2">
    <source>
        <dbReference type="EMBL" id="MFD1125101.1"/>
    </source>
</evidence>
<evidence type="ECO:0000313" key="3">
    <source>
        <dbReference type="Proteomes" id="UP001597156"/>
    </source>
</evidence>
<keyword evidence="1" id="KW-0472">Membrane</keyword>
<gene>
    <name evidence="2" type="ORF">ACFQ22_07010</name>
</gene>
<accession>A0ABW3PP03</accession>
<keyword evidence="3" id="KW-1185">Reference proteome</keyword>
<proteinExistence type="predicted"/>
<keyword evidence="1" id="KW-1133">Transmembrane helix</keyword>
<comment type="caution">
    <text evidence="2">The sequence shown here is derived from an EMBL/GenBank/DDBJ whole genome shotgun (WGS) entry which is preliminary data.</text>
</comment>
<reference evidence="3" key="1">
    <citation type="journal article" date="2019" name="Int. J. Syst. Evol. Microbiol.">
        <title>The Global Catalogue of Microorganisms (GCM) 10K type strain sequencing project: providing services to taxonomists for standard genome sequencing and annotation.</title>
        <authorList>
            <consortium name="The Broad Institute Genomics Platform"/>
            <consortium name="The Broad Institute Genome Sequencing Center for Infectious Disease"/>
            <person name="Wu L."/>
            <person name="Ma J."/>
        </authorList>
    </citation>
    <scope>NUCLEOTIDE SEQUENCE [LARGE SCALE GENOMIC DNA]</scope>
    <source>
        <strain evidence="3">CCUG 71848</strain>
    </source>
</reference>
<evidence type="ECO:0000256" key="1">
    <source>
        <dbReference type="SAM" id="Phobius"/>
    </source>
</evidence>
<dbReference type="Proteomes" id="UP001597156">
    <property type="component" value="Unassembled WGS sequence"/>
</dbReference>
<protein>
    <submittedName>
        <fullName evidence="2">Uncharacterized protein</fullName>
    </submittedName>
</protein>